<evidence type="ECO:0000313" key="11">
    <source>
        <dbReference type="Proteomes" id="UP000886722"/>
    </source>
</evidence>
<dbReference type="Gene3D" id="1.20.1600.10">
    <property type="entry name" value="Outer membrane efflux proteins (OEP)"/>
    <property type="match status" value="1"/>
</dbReference>
<protein>
    <submittedName>
        <fullName evidence="10">TolC family protein</fullName>
    </submittedName>
</protein>
<name>A0A9D1GEH1_9BACT</name>
<gene>
    <name evidence="10" type="ORF">IAD06_04610</name>
</gene>
<keyword evidence="9" id="KW-0732">Signal</keyword>
<reference evidence="10" key="2">
    <citation type="journal article" date="2021" name="PeerJ">
        <title>Extensive microbial diversity within the chicken gut microbiome revealed by metagenomics and culture.</title>
        <authorList>
            <person name="Gilroy R."/>
            <person name="Ravi A."/>
            <person name="Getino M."/>
            <person name="Pursley I."/>
            <person name="Horton D.L."/>
            <person name="Alikhan N.F."/>
            <person name="Baker D."/>
            <person name="Gharbi K."/>
            <person name="Hall N."/>
            <person name="Watson M."/>
            <person name="Adriaenssens E.M."/>
            <person name="Foster-Nyarko E."/>
            <person name="Jarju S."/>
            <person name="Secka A."/>
            <person name="Antonio M."/>
            <person name="Oren A."/>
            <person name="Chaudhuri R.R."/>
            <person name="La Ragione R."/>
            <person name="Hildebrand F."/>
            <person name="Pallen M.J."/>
        </authorList>
    </citation>
    <scope>NUCLEOTIDE SEQUENCE</scope>
    <source>
        <strain evidence="10">21143</strain>
    </source>
</reference>
<dbReference type="Pfam" id="PF02321">
    <property type="entry name" value="OEP"/>
    <property type="match status" value="2"/>
</dbReference>
<keyword evidence="4" id="KW-1134">Transmembrane beta strand</keyword>
<dbReference type="EMBL" id="DVKT01000034">
    <property type="protein sequence ID" value="HIT39301.1"/>
    <property type="molecule type" value="Genomic_DNA"/>
</dbReference>
<feature type="signal peptide" evidence="9">
    <location>
        <begin position="1"/>
        <end position="20"/>
    </location>
</feature>
<comment type="subcellular location">
    <subcellularLocation>
        <location evidence="1">Cell outer membrane</location>
    </subcellularLocation>
</comment>
<dbReference type="AlphaFoldDB" id="A0A9D1GEH1"/>
<dbReference type="GO" id="GO:0009279">
    <property type="term" value="C:cell outer membrane"/>
    <property type="evidence" value="ECO:0007669"/>
    <property type="project" value="UniProtKB-SubCell"/>
</dbReference>
<evidence type="ECO:0000256" key="6">
    <source>
        <dbReference type="ARBA" id="ARBA00023136"/>
    </source>
</evidence>
<dbReference type="GO" id="GO:0015562">
    <property type="term" value="F:efflux transmembrane transporter activity"/>
    <property type="evidence" value="ECO:0007669"/>
    <property type="project" value="InterPro"/>
</dbReference>
<dbReference type="Proteomes" id="UP000886722">
    <property type="component" value="Unassembled WGS sequence"/>
</dbReference>
<accession>A0A9D1GEH1</accession>
<dbReference type="SUPFAM" id="SSF56954">
    <property type="entry name" value="Outer membrane efflux proteins (OEP)"/>
    <property type="match status" value="1"/>
</dbReference>
<evidence type="ECO:0000256" key="7">
    <source>
        <dbReference type="ARBA" id="ARBA00023237"/>
    </source>
</evidence>
<sequence>MKKRILIGVLGLLTAIPFWAQQPLTLDSCRQMALRNNKQLRMAEAKINAAHYNRKAAFTAYLPGIDVTGGYIYNSREISLLNDNLKNSLPQMGSALSQSLTEMAATNPALGQLLASLGNLDLATPLNNVGQKIVDEFRTDTRNMWAGAVTLTQPIYMGGKLRAYNKITRYAEELAKSQQNTAAQEVVYQVDELYWQVVSLTYKKQLAESYAALIDSLQYNVQAMIEEGVATQSDGLTVAVRANEAQITLTQVDNGLSLAKMVLAQVCGMPIDSEFSLYDEVTPIENNTLTAQPVPLDMESVFANRSEIQSLSLAEKIYHNKQKVAFSGMLPTVALTGNYMISNPNLFNGFEKEFKGVFNVGVLVRIPLLHWGENVYKYRAAKSESLIARLEIEDAKEKIELQVNQATFKVDEARKRLGMTAKNLEKADENLRNAQVGFGEGVLTTDNVLEAQTAWLKAQSEHIDAEIDTKLCEVYLSKALGNMKY</sequence>
<comment type="caution">
    <text evidence="10">The sequence shown here is derived from an EMBL/GenBank/DDBJ whole genome shotgun (WGS) entry which is preliminary data.</text>
</comment>
<keyword evidence="6" id="KW-0472">Membrane</keyword>
<organism evidence="10 11">
    <name type="scientific">Candidatus Caccoplasma intestinavium</name>
    <dbReference type="NCBI Taxonomy" id="2840716"/>
    <lineage>
        <taxon>Bacteria</taxon>
        <taxon>Pseudomonadati</taxon>
        <taxon>Bacteroidota</taxon>
        <taxon>Bacteroidia</taxon>
        <taxon>Bacteroidales</taxon>
        <taxon>Bacteroidaceae</taxon>
        <taxon>Bacteroidaceae incertae sedis</taxon>
        <taxon>Candidatus Caccoplasma</taxon>
    </lineage>
</organism>
<dbReference type="PANTHER" id="PTHR30026:SF20">
    <property type="entry name" value="OUTER MEMBRANE PROTEIN TOLC"/>
    <property type="match status" value="1"/>
</dbReference>
<evidence type="ECO:0000256" key="1">
    <source>
        <dbReference type="ARBA" id="ARBA00004442"/>
    </source>
</evidence>
<dbReference type="GO" id="GO:0015288">
    <property type="term" value="F:porin activity"/>
    <property type="evidence" value="ECO:0007669"/>
    <property type="project" value="TreeGrafter"/>
</dbReference>
<reference evidence="10" key="1">
    <citation type="submission" date="2020-10" db="EMBL/GenBank/DDBJ databases">
        <authorList>
            <person name="Gilroy R."/>
        </authorList>
    </citation>
    <scope>NUCLEOTIDE SEQUENCE</scope>
    <source>
        <strain evidence="10">21143</strain>
    </source>
</reference>
<evidence type="ECO:0000256" key="3">
    <source>
        <dbReference type="ARBA" id="ARBA00022448"/>
    </source>
</evidence>
<dbReference type="InterPro" id="IPR051906">
    <property type="entry name" value="TolC-like"/>
</dbReference>
<keyword evidence="8" id="KW-0175">Coiled coil</keyword>
<keyword evidence="7" id="KW-0998">Cell outer membrane</keyword>
<keyword evidence="3" id="KW-0813">Transport</keyword>
<comment type="similarity">
    <text evidence="2">Belongs to the outer membrane factor (OMF) (TC 1.B.17) family.</text>
</comment>
<feature type="chain" id="PRO_5039022009" evidence="9">
    <location>
        <begin position="21"/>
        <end position="485"/>
    </location>
</feature>
<evidence type="ECO:0000256" key="4">
    <source>
        <dbReference type="ARBA" id="ARBA00022452"/>
    </source>
</evidence>
<evidence type="ECO:0000313" key="10">
    <source>
        <dbReference type="EMBL" id="HIT39301.1"/>
    </source>
</evidence>
<evidence type="ECO:0000256" key="9">
    <source>
        <dbReference type="SAM" id="SignalP"/>
    </source>
</evidence>
<keyword evidence="5" id="KW-0812">Transmembrane</keyword>
<proteinExistence type="inferred from homology"/>
<evidence type="ECO:0000256" key="8">
    <source>
        <dbReference type="SAM" id="Coils"/>
    </source>
</evidence>
<dbReference type="GO" id="GO:1990281">
    <property type="term" value="C:efflux pump complex"/>
    <property type="evidence" value="ECO:0007669"/>
    <property type="project" value="TreeGrafter"/>
</dbReference>
<evidence type="ECO:0000256" key="2">
    <source>
        <dbReference type="ARBA" id="ARBA00007613"/>
    </source>
</evidence>
<feature type="coiled-coil region" evidence="8">
    <location>
        <begin position="396"/>
        <end position="430"/>
    </location>
</feature>
<evidence type="ECO:0000256" key="5">
    <source>
        <dbReference type="ARBA" id="ARBA00022692"/>
    </source>
</evidence>
<dbReference type="PANTHER" id="PTHR30026">
    <property type="entry name" value="OUTER MEMBRANE PROTEIN TOLC"/>
    <property type="match status" value="1"/>
</dbReference>
<dbReference type="InterPro" id="IPR003423">
    <property type="entry name" value="OMP_efflux"/>
</dbReference>